<dbReference type="Proteomes" id="UP000483078">
    <property type="component" value="Unassembled WGS sequence"/>
</dbReference>
<dbReference type="SUPFAM" id="SSF53335">
    <property type="entry name" value="S-adenosyl-L-methionine-dependent methyltransferases"/>
    <property type="match status" value="1"/>
</dbReference>
<dbReference type="InterPro" id="IPR029063">
    <property type="entry name" value="SAM-dependent_MTases_sf"/>
</dbReference>
<evidence type="ECO:0000313" key="1">
    <source>
        <dbReference type="EMBL" id="MTJ05255.1"/>
    </source>
</evidence>
<organism evidence="1 2">
    <name type="scientific">Sediminimonas qiaohouensis</name>
    <dbReference type="NCBI Taxonomy" id="552061"/>
    <lineage>
        <taxon>Bacteria</taxon>
        <taxon>Pseudomonadati</taxon>
        <taxon>Pseudomonadota</taxon>
        <taxon>Alphaproteobacteria</taxon>
        <taxon>Rhodobacterales</taxon>
        <taxon>Roseobacteraceae</taxon>
        <taxon>Sediminimonas</taxon>
    </lineage>
</organism>
<evidence type="ECO:0000313" key="2">
    <source>
        <dbReference type="Proteomes" id="UP000483078"/>
    </source>
</evidence>
<dbReference type="GO" id="GO:0008168">
    <property type="term" value="F:methyltransferase activity"/>
    <property type="evidence" value="ECO:0007669"/>
    <property type="project" value="UniProtKB-KW"/>
</dbReference>
<keyword evidence="1" id="KW-0489">Methyltransferase</keyword>
<sequence>MSGPACPVCDGAGSRQFGQYDGITYHRCGTCAATFRDPGQVLSPDEEYAQYLLHENAVDDPGYRRFLSRVSDPLLQRVAPGACGLDYGCGPGPALAAMLREAGHQVALYDPFFAPDAAVLSRTYDFIACTEVAEHFHAPAAEFDRLGAMLRPGGWLAVMTCFQTEDAAFGNWHYRKDPTHVVFYREETLRHIARMRGWHCEIPAKDVALFRVGSMLAA</sequence>
<gene>
    <name evidence="1" type="ORF">FH759_11270</name>
</gene>
<dbReference type="RefSeq" id="WP_273250071.1">
    <property type="nucleotide sequence ID" value="NZ_VENJ01000017.1"/>
</dbReference>
<reference evidence="1 2" key="1">
    <citation type="submission" date="2019-06" db="EMBL/GenBank/DDBJ databases">
        <title>Enrichment of Autotrophic Halophilic Microorganisms from Red Sea Brine Pool Using Microbial Electrosynthesis System.</title>
        <authorList>
            <person name="Alqahtani M.F."/>
            <person name="Bajracharya S."/>
            <person name="Katuri K.P."/>
            <person name="Ali M."/>
            <person name="Saikaly P.E."/>
        </authorList>
    </citation>
    <scope>NUCLEOTIDE SEQUENCE [LARGE SCALE GENOMIC DNA]</scope>
    <source>
        <strain evidence="1">MES6</strain>
    </source>
</reference>
<comment type="caution">
    <text evidence="1">The sequence shown here is derived from an EMBL/GenBank/DDBJ whole genome shotgun (WGS) entry which is preliminary data.</text>
</comment>
<dbReference type="AlphaFoldDB" id="A0A7C9L8F8"/>
<proteinExistence type="predicted"/>
<accession>A0A7C9L8F8</accession>
<dbReference type="GO" id="GO:0032259">
    <property type="term" value="P:methylation"/>
    <property type="evidence" value="ECO:0007669"/>
    <property type="project" value="UniProtKB-KW"/>
</dbReference>
<protein>
    <submittedName>
        <fullName evidence="1">Class I SAM-dependent methyltransferase</fullName>
    </submittedName>
</protein>
<dbReference type="Pfam" id="PF13489">
    <property type="entry name" value="Methyltransf_23"/>
    <property type="match status" value="1"/>
</dbReference>
<dbReference type="Gene3D" id="3.40.50.150">
    <property type="entry name" value="Vaccinia Virus protein VP39"/>
    <property type="match status" value="1"/>
</dbReference>
<keyword evidence="1" id="KW-0808">Transferase</keyword>
<dbReference type="EMBL" id="VENJ01000017">
    <property type="protein sequence ID" value="MTJ05255.1"/>
    <property type="molecule type" value="Genomic_DNA"/>
</dbReference>
<name>A0A7C9L8F8_9RHOB</name>